<keyword evidence="5" id="KW-1185">Reference proteome</keyword>
<protein>
    <recommendedName>
        <fullName evidence="3">HTH tetR-type domain-containing protein</fullName>
    </recommendedName>
</protein>
<dbReference type="InterPro" id="IPR009057">
    <property type="entry name" value="Homeodomain-like_sf"/>
</dbReference>
<name>A0A0D0PHF1_KITGR</name>
<dbReference type="PRINTS" id="PR00455">
    <property type="entry name" value="HTHTETR"/>
</dbReference>
<feature type="DNA-binding region" description="H-T-H motif" evidence="2">
    <location>
        <begin position="32"/>
        <end position="51"/>
    </location>
</feature>
<dbReference type="AlphaFoldDB" id="A0A0D0PHF1"/>
<evidence type="ECO:0000256" key="2">
    <source>
        <dbReference type="PROSITE-ProRule" id="PRU00335"/>
    </source>
</evidence>
<dbReference type="Gene3D" id="1.10.357.10">
    <property type="entry name" value="Tetracycline Repressor, domain 2"/>
    <property type="match status" value="1"/>
</dbReference>
<organism evidence="4 5">
    <name type="scientific">Kitasatospora griseola</name>
    <name type="common">Streptomyces griseolosporeus</name>
    <dbReference type="NCBI Taxonomy" id="2064"/>
    <lineage>
        <taxon>Bacteria</taxon>
        <taxon>Bacillati</taxon>
        <taxon>Actinomycetota</taxon>
        <taxon>Actinomycetes</taxon>
        <taxon>Kitasatosporales</taxon>
        <taxon>Streptomycetaceae</taxon>
        <taxon>Kitasatospora</taxon>
    </lineage>
</organism>
<evidence type="ECO:0000256" key="1">
    <source>
        <dbReference type="ARBA" id="ARBA00023125"/>
    </source>
</evidence>
<dbReference type="PANTHER" id="PTHR30055">
    <property type="entry name" value="HTH-TYPE TRANSCRIPTIONAL REGULATOR RUTR"/>
    <property type="match status" value="1"/>
</dbReference>
<dbReference type="PATRIC" id="fig|2064.6.peg.4700"/>
<gene>
    <name evidence="4" type="ORF">TR51_21870</name>
</gene>
<evidence type="ECO:0000313" key="5">
    <source>
        <dbReference type="Proteomes" id="UP000032066"/>
    </source>
</evidence>
<dbReference type="SUPFAM" id="SSF46689">
    <property type="entry name" value="Homeodomain-like"/>
    <property type="match status" value="1"/>
</dbReference>
<proteinExistence type="predicted"/>
<accession>A0A0D0PHF1</accession>
<dbReference type="Proteomes" id="UP000032066">
    <property type="component" value="Unassembled WGS sequence"/>
</dbReference>
<dbReference type="RefSeq" id="WP_043913613.1">
    <property type="nucleotide sequence ID" value="NZ_JXZB01000004.1"/>
</dbReference>
<dbReference type="InterPro" id="IPR001647">
    <property type="entry name" value="HTH_TetR"/>
</dbReference>
<keyword evidence="1 2" id="KW-0238">DNA-binding</keyword>
<evidence type="ECO:0000313" key="4">
    <source>
        <dbReference type="EMBL" id="KIQ61889.1"/>
    </source>
</evidence>
<dbReference type="Pfam" id="PF00440">
    <property type="entry name" value="TetR_N"/>
    <property type="match status" value="1"/>
</dbReference>
<feature type="domain" description="HTH tetR-type" evidence="3">
    <location>
        <begin position="9"/>
        <end position="69"/>
    </location>
</feature>
<sequence length="200" mass="22404">MSQHRTAADASRERILAVATDLFAEHGYDGTTTRTIARDTGLSMATVAYHVGTKADLYREVMLRAHQAERAAVDAALAEFARTAPAEPARAAARFADRYLDFCLEQPHVPALWMRRWMADAAEFADLEERYARPLLDAVRIELAAAIPQLTADRAELAVWTVLWTTHGFCRSMIRAQVPRFRTHLRALVQRELGLDGGAW</sequence>
<reference evidence="4 5" key="1">
    <citation type="submission" date="2015-02" db="EMBL/GenBank/DDBJ databases">
        <title>Draft genome sequence of Kitasatospora griseola MF730-N6, a bafilomycin, terpentecin and satosporin producer.</title>
        <authorList>
            <person name="Arens J.C."/>
            <person name="Haltli B."/>
            <person name="Kerr R.G."/>
        </authorList>
    </citation>
    <scope>NUCLEOTIDE SEQUENCE [LARGE SCALE GENOMIC DNA]</scope>
    <source>
        <strain evidence="4 5">MF730-N6</strain>
    </source>
</reference>
<dbReference type="OrthoDB" id="2356263at2"/>
<dbReference type="GO" id="GO:0000976">
    <property type="term" value="F:transcription cis-regulatory region binding"/>
    <property type="evidence" value="ECO:0007669"/>
    <property type="project" value="TreeGrafter"/>
</dbReference>
<dbReference type="GO" id="GO:0003700">
    <property type="term" value="F:DNA-binding transcription factor activity"/>
    <property type="evidence" value="ECO:0007669"/>
    <property type="project" value="TreeGrafter"/>
</dbReference>
<evidence type="ECO:0000259" key="3">
    <source>
        <dbReference type="PROSITE" id="PS50977"/>
    </source>
</evidence>
<dbReference type="PANTHER" id="PTHR30055:SF219">
    <property type="entry name" value="TRANSCRIPTIONAL REGULATORY PROTEIN"/>
    <property type="match status" value="1"/>
</dbReference>
<dbReference type="PROSITE" id="PS50977">
    <property type="entry name" value="HTH_TETR_2"/>
    <property type="match status" value="1"/>
</dbReference>
<dbReference type="STRING" id="2064.TR51_21870"/>
<dbReference type="EMBL" id="JXZB01000004">
    <property type="protein sequence ID" value="KIQ61889.1"/>
    <property type="molecule type" value="Genomic_DNA"/>
</dbReference>
<dbReference type="InterPro" id="IPR050109">
    <property type="entry name" value="HTH-type_TetR-like_transc_reg"/>
</dbReference>
<comment type="caution">
    <text evidence="4">The sequence shown here is derived from an EMBL/GenBank/DDBJ whole genome shotgun (WGS) entry which is preliminary data.</text>
</comment>